<dbReference type="HOGENOM" id="CLU_035264_2_0_1"/>
<dbReference type="KEGG" id="glz:GLAREA_12145"/>
<dbReference type="SUPFAM" id="SSF56112">
    <property type="entry name" value="Protein kinase-like (PK-like)"/>
    <property type="match status" value="1"/>
</dbReference>
<dbReference type="GO" id="GO:0005524">
    <property type="term" value="F:ATP binding"/>
    <property type="evidence" value="ECO:0007669"/>
    <property type="project" value="InterPro"/>
</dbReference>
<evidence type="ECO:0000313" key="3">
    <source>
        <dbReference type="Proteomes" id="UP000016922"/>
    </source>
</evidence>
<dbReference type="RefSeq" id="XP_008081118.1">
    <property type="nucleotide sequence ID" value="XM_008082927.1"/>
</dbReference>
<dbReference type="Proteomes" id="UP000016922">
    <property type="component" value="Unassembled WGS sequence"/>
</dbReference>
<feature type="domain" description="Protein kinase" evidence="1">
    <location>
        <begin position="130"/>
        <end position="338"/>
    </location>
</feature>
<dbReference type="EMBL" id="KE145360">
    <property type="protein sequence ID" value="EPE32063.1"/>
    <property type="molecule type" value="Genomic_DNA"/>
</dbReference>
<dbReference type="Gene3D" id="3.30.200.20">
    <property type="entry name" value="Phosphorylase Kinase, domain 1"/>
    <property type="match status" value="1"/>
</dbReference>
<reference evidence="2 3" key="1">
    <citation type="journal article" date="2013" name="BMC Genomics">
        <title>Genomics-driven discovery of the pneumocandin biosynthetic gene cluster in the fungus Glarea lozoyensis.</title>
        <authorList>
            <person name="Chen L."/>
            <person name="Yue Q."/>
            <person name="Zhang X."/>
            <person name="Xiang M."/>
            <person name="Wang C."/>
            <person name="Li S."/>
            <person name="Che Y."/>
            <person name="Ortiz-Lopez F.J."/>
            <person name="Bills G.F."/>
            <person name="Liu X."/>
            <person name="An Z."/>
        </authorList>
    </citation>
    <scope>NUCLEOTIDE SEQUENCE [LARGE SCALE GENOMIC DNA]</scope>
    <source>
        <strain evidence="3">ATCC 20868 / MF5171</strain>
    </source>
</reference>
<dbReference type="InterPro" id="IPR000719">
    <property type="entry name" value="Prot_kinase_dom"/>
</dbReference>
<dbReference type="GeneID" id="19471186"/>
<dbReference type="eggNOG" id="ENOG502SQ23">
    <property type="taxonomic scope" value="Eukaryota"/>
</dbReference>
<gene>
    <name evidence="2" type="ORF">GLAREA_12145</name>
</gene>
<dbReference type="AlphaFoldDB" id="S3E0K1"/>
<dbReference type="PROSITE" id="PS50011">
    <property type="entry name" value="PROTEIN_KINASE_DOM"/>
    <property type="match status" value="1"/>
</dbReference>
<sequence>MAIDEDQVAWQKNFRWRTHRVDGEDDHRLDFFILINDKSFVVTVCASLDSNDSVTQLVSRYNQAFNENGEEEIQKAQGEIEDIIYDAGWRKFVRLAPATEKNNSASVLLHSVLNPETFYFRLATDGENTDLTQEHPMKSAYGPAYFHLNISSNLPRYAAQEIQFKKKFMGLGFNARVLVNGQEMCCKIAKPGQAKAVQREYECLKKIADCEHAGIISAPALLGLVVDGGDDKVIGILEEYIPHTTSVGRCEGGIEAVTSERKAKWGKQIKRSVELLHEIEIVWGDGKPENVLVNHETDDCCLVDFGGSWTEGWVDAELSDTKEGDGQALKRILEFLAA</sequence>
<evidence type="ECO:0000259" key="1">
    <source>
        <dbReference type="PROSITE" id="PS50011"/>
    </source>
</evidence>
<dbReference type="Gene3D" id="1.10.510.10">
    <property type="entry name" value="Transferase(Phosphotransferase) domain 1"/>
    <property type="match status" value="1"/>
</dbReference>
<name>S3E0K1_GLAL2</name>
<dbReference type="GO" id="GO:0004672">
    <property type="term" value="F:protein kinase activity"/>
    <property type="evidence" value="ECO:0007669"/>
    <property type="project" value="InterPro"/>
</dbReference>
<keyword evidence="2" id="KW-0808">Transferase</keyword>
<dbReference type="InterPro" id="IPR011009">
    <property type="entry name" value="Kinase-like_dom_sf"/>
</dbReference>
<dbReference type="OrthoDB" id="4062651at2759"/>
<evidence type="ECO:0000313" key="2">
    <source>
        <dbReference type="EMBL" id="EPE32063.1"/>
    </source>
</evidence>
<keyword evidence="3" id="KW-1185">Reference proteome</keyword>
<dbReference type="Pfam" id="PF00069">
    <property type="entry name" value="Pkinase"/>
    <property type="match status" value="1"/>
</dbReference>
<accession>S3E0K1</accession>
<keyword evidence="2" id="KW-0418">Kinase</keyword>
<proteinExistence type="predicted"/>
<dbReference type="OMA" id="HEHGLVW"/>
<organism evidence="2 3">
    <name type="scientific">Glarea lozoyensis (strain ATCC 20868 / MF5171)</name>
    <dbReference type="NCBI Taxonomy" id="1116229"/>
    <lineage>
        <taxon>Eukaryota</taxon>
        <taxon>Fungi</taxon>
        <taxon>Dikarya</taxon>
        <taxon>Ascomycota</taxon>
        <taxon>Pezizomycotina</taxon>
        <taxon>Leotiomycetes</taxon>
        <taxon>Helotiales</taxon>
        <taxon>Helotiaceae</taxon>
        <taxon>Glarea</taxon>
    </lineage>
</organism>
<protein>
    <submittedName>
        <fullName evidence="2">Protein kinase-like (PK-like)</fullName>
    </submittedName>
</protein>